<dbReference type="Proteomes" id="UP001604277">
    <property type="component" value="Unassembled WGS sequence"/>
</dbReference>
<reference evidence="3" key="1">
    <citation type="submission" date="2024-07" db="EMBL/GenBank/DDBJ databases">
        <title>Two chromosome-level genome assemblies of Korean endemic species Abeliophyllum distichum and Forsythia ovata (Oleaceae).</title>
        <authorList>
            <person name="Jang H."/>
        </authorList>
    </citation>
    <scope>NUCLEOTIDE SEQUENCE [LARGE SCALE GENOMIC DNA]</scope>
</reference>
<feature type="region of interest" description="Disordered" evidence="1">
    <location>
        <begin position="120"/>
        <end position="139"/>
    </location>
</feature>
<accession>A0ABD1VH59</accession>
<sequence>MPNVYEENLFKDKFEGETFTSPMRLHVALCGQQVHMTKTIHLHSHINTNNACQKGDSIYVQERLTGPKATVSDNDIVVISEYCKDNNSAFEYLLELKLIGLDIEDISFVSDQTERHLEVGSTNYENYDSSGQNTSIGVA</sequence>
<comment type="caution">
    <text evidence="2">The sequence shown here is derived from an EMBL/GenBank/DDBJ whole genome shotgun (WGS) entry which is preliminary data.</text>
</comment>
<gene>
    <name evidence="2" type="ORF">Fot_17151</name>
</gene>
<proteinExistence type="predicted"/>
<evidence type="ECO:0000313" key="2">
    <source>
        <dbReference type="EMBL" id="KAL2535760.1"/>
    </source>
</evidence>
<evidence type="ECO:0000256" key="1">
    <source>
        <dbReference type="SAM" id="MobiDB-lite"/>
    </source>
</evidence>
<protein>
    <submittedName>
        <fullName evidence="2">Uncharacterized protein</fullName>
    </submittedName>
</protein>
<keyword evidence="3" id="KW-1185">Reference proteome</keyword>
<evidence type="ECO:0000313" key="3">
    <source>
        <dbReference type="Proteomes" id="UP001604277"/>
    </source>
</evidence>
<name>A0ABD1VH59_9LAMI</name>
<dbReference type="AlphaFoldDB" id="A0ABD1VH59"/>
<dbReference type="EMBL" id="JBFOLJ010000005">
    <property type="protein sequence ID" value="KAL2535760.1"/>
    <property type="molecule type" value="Genomic_DNA"/>
</dbReference>
<organism evidence="2 3">
    <name type="scientific">Forsythia ovata</name>
    <dbReference type="NCBI Taxonomy" id="205694"/>
    <lineage>
        <taxon>Eukaryota</taxon>
        <taxon>Viridiplantae</taxon>
        <taxon>Streptophyta</taxon>
        <taxon>Embryophyta</taxon>
        <taxon>Tracheophyta</taxon>
        <taxon>Spermatophyta</taxon>
        <taxon>Magnoliopsida</taxon>
        <taxon>eudicotyledons</taxon>
        <taxon>Gunneridae</taxon>
        <taxon>Pentapetalae</taxon>
        <taxon>asterids</taxon>
        <taxon>lamiids</taxon>
        <taxon>Lamiales</taxon>
        <taxon>Oleaceae</taxon>
        <taxon>Forsythieae</taxon>
        <taxon>Forsythia</taxon>
    </lineage>
</organism>